<gene>
    <name evidence="1" type="ORF">LCGC14_0477120</name>
</gene>
<dbReference type="AlphaFoldDB" id="A0A0F9SAH4"/>
<name>A0A0F9SAH4_9ZZZZ</name>
<protein>
    <submittedName>
        <fullName evidence="1">Uncharacterized protein</fullName>
    </submittedName>
</protein>
<reference evidence="1" key="1">
    <citation type="journal article" date="2015" name="Nature">
        <title>Complex archaea that bridge the gap between prokaryotes and eukaryotes.</title>
        <authorList>
            <person name="Spang A."/>
            <person name="Saw J.H."/>
            <person name="Jorgensen S.L."/>
            <person name="Zaremba-Niedzwiedzka K."/>
            <person name="Martijn J."/>
            <person name="Lind A.E."/>
            <person name="van Eijk R."/>
            <person name="Schleper C."/>
            <person name="Guy L."/>
            <person name="Ettema T.J."/>
        </authorList>
    </citation>
    <scope>NUCLEOTIDE SEQUENCE</scope>
</reference>
<dbReference type="EMBL" id="LAZR01000514">
    <property type="protein sequence ID" value="KKN65895.1"/>
    <property type="molecule type" value="Genomic_DNA"/>
</dbReference>
<accession>A0A0F9SAH4</accession>
<evidence type="ECO:0000313" key="1">
    <source>
        <dbReference type="EMBL" id="KKN65895.1"/>
    </source>
</evidence>
<comment type="caution">
    <text evidence="1">The sequence shown here is derived from an EMBL/GenBank/DDBJ whole genome shotgun (WGS) entry which is preliminary data.</text>
</comment>
<organism evidence="1">
    <name type="scientific">marine sediment metagenome</name>
    <dbReference type="NCBI Taxonomy" id="412755"/>
    <lineage>
        <taxon>unclassified sequences</taxon>
        <taxon>metagenomes</taxon>
        <taxon>ecological metagenomes</taxon>
    </lineage>
</organism>
<proteinExistence type="predicted"/>
<sequence>MPDNELPVKDGKFTVKDYDRIINDIIDEYFDQHNINYDLKELIKVDMLGSPEEQLPQTGFEGG</sequence>